<keyword evidence="3" id="KW-1185">Reference proteome</keyword>
<feature type="chain" id="PRO_5031030237" description="Outer membrane protein beta-barrel domain-containing protein" evidence="1">
    <location>
        <begin position="22"/>
        <end position="250"/>
    </location>
</feature>
<proteinExistence type="predicted"/>
<protein>
    <recommendedName>
        <fullName evidence="4">Outer membrane protein beta-barrel domain-containing protein</fullName>
    </recommendedName>
</protein>
<keyword evidence="1" id="KW-0732">Signal</keyword>
<name>A0A7X9S0R9_9BACT</name>
<dbReference type="Proteomes" id="UP000576082">
    <property type="component" value="Unassembled WGS sequence"/>
</dbReference>
<evidence type="ECO:0008006" key="4">
    <source>
        <dbReference type="Google" id="ProtNLM"/>
    </source>
</evidence>
<evidence type="ECO:0000313" key="2">
    <source>
        <dbReference type="EMBL" id="NME72271.1"/>
    </source>
</evidence>
<feature type="signal peptide" evidence="1">
    <location>
        <begin position="1"/>
        <end position="21"/>
    </location>
</feature>
<organism evidence="2 3">
    <name type="scientific">Flammeovirga aprica JL-4</name>
    <dbReference type="NCBI Taxonomy" id="694437"/>
    <lineage>
        <taxon>Bacteria</taxon>
        <taxon>Pseudomonadati</taxon>
        <taxon>Bacteroidota</taxon>
        <taxon>Cytophagia</taxon>
        <taxon>Cytophagales</taxon>
        <taxon>Flammeovirgaceae</taxon>
        <taxon>Flammeovirga</taxon>
    </lineage>
</organism>
<reference evidence="2 3" key="1">
    <citation type="submission" date="2020-04" db="EMBL/GenBank/DDBJ databases">
        <title>Flammeovirga sp. SR4, a novel species isolated from seawater.</title>
        <authorList>
            <person name="Wang X."/>
        </authorList>
    </citation>
    <scope>NUCLEOTIDE SEQUENCE [LARGE SCALE GENOMIC DNA]</scope>
    <source>
        <strain evidence="2 3">ATCC 23126</strain>
    </source>
</reference>
<dbReference type="RefSeq" id="WP_169660464.1">
    <property type="nucleotide sequence ID" value="NZ_JABANE010000147.1"/>
</dbReference>
<dbReference type="AlphaFoldDB" id="A0A7X9S0R9"/>
<gene>
    <name evidence="2" type="ORF">HHU12_30200</name>
</gene>
<sequence>MNLKSIYLTSLMLFLTLISYAEPKEKEPYDRGITKRTFIPKGQWMVGASFNYSQHYNDNYQFLVLDEWDGSGYNLRVSPFFGYFVKDDLALGGRVTYARKGLSIDNLNLDLGDDINLSIEGMSDVSHMVYTTFFMRNYISLGKGNRFGLFNEVSLSYGYGQSKSLNVENAPHDIVGVHSTLHEFNIGISPGMVAFLNNNLALEVKMDVIGFNFKNTEQVENQVSTGSRTTSSANFDLDIFSLNIGLTLFI</sequence>
<comment type="caution">
    <text evidence="2">The sequence shown here is derived from an EMBL/GenBank/DDBJ whole genome shotgun (WGS) entry which is preliminary data.</text>
</comment>
<evidence type="ECO:0000313" key="3">
    <source>
        <dbReference type="Proteomes" id="UP000576082"/>
    </source>
</evidence>
<evidence type="ECO:0000256" key="1">
    <source>
        <dbReference type="SAM" id="SignalP"/>
    </source>
</evidence>
<dbReference type="EMBL" id="JABANE010000147">
    <property type="protein sequence ID" value="NME72271.1"/>
    <property type="molecule type" value="Genomic_DNA"/>
</dbReference>
<accession>A0A7X9S0R9</accession>